<keyword evidence="2" id="KW-1133">Transmembrane helix</keyword>
<evidence type="ECO:0000313" key="4">
    <source>
        <dbReference type="Proteomes" id="UP000247832"/>
    </source>
</evidence>
<comment type="caution">
    <text evidence="3">The sequence shown here is derived from an EMBL/GenBank/DDBJ whole genome shotgun (WGS) entry which is preliminary data.</text>
</comment>
<proteinExistence type="predicted"/>
<dbReference type="EMBL" id="QJVD01000001">
    <property type="protein sequence ID" value="PYI69801.1"/>
    <property type="molecule type" value="Genomic_DNA"/>
</dbReference>
<protein>
    <submittedName>
        <fullName evidence="3">Uncharacterized protein</fullName>
    </submittedName>
</protein>
<sequence length="224" mass="24466">MSPVLFTGVALLAGINQWLGIGLAIIAAFSASPQGTSMMARSLSRGLGRSVKRLREILARFLPFLRRSVTVHAAVARATLNASGTLGSHAESWVPTATVEEKIEALRQLLSETRDQLRKLDERLDAEATRLRSDIATSEQRILEKLDDLRAQIARQNKDAAAIDARSLPVIAVGILLTGAPEDLARCQFPINWLLTLGATAFSVWLLCSIWLSYRRAPSRPQAS</sequence>
<keyword evidence="4" id="KW-1185">Reference proteome</keyword>
<name>A0A2V5LDJ2_9MICC</name>
<keyword evidence="2" id="KW-0812">Transmembrane</keyword>
<reference evidence="3 4" key="1">
    <citation type="submission" date="2018-05" db="EMBL/GenBank/DDBJ databases">
        <title>Genetic diversity of glacier-inhabiting Cryobacterium bacteria in China and description of Cryobacterium mengkeensis sp. nov. and Arthrobacter glacialis sp. nov.</title>
        <authorList>
            <person name="Liu Q."/>
            <person name="Xin Y.-H."/>
        </authorList>
    </citation>
    <scope>NUCLEOTIDE SEQUENCE [LARGE SCALE GENOMIC DNA]</scope>
    <source>
        <strain evidence="3 4">LI2</strain>
    </source>
</reference>
<dbReference type="OrthoDB" id="9892899at2"/>
<organism evidence="3 4">
    <name type="scientific">Arthrobacter livingstonensis</name>
    <dbReference type="NCBI Taxonomy" id="670078"/>
    <lineage>
        <taxon>Bacteria</taxon>
        <taxon>Bacillati</taxon>
        <taxon>Actinomycetota</taxon>
        <taxon>Actinomycetes</taxon>
        <taxon>Micrococcales</taxon>
        <taxon>Micrococcaceae</taxon>
        <taxon>Arthrobacter</taxon>
    </lineage>
</organism>
<dbReference type="AlphaFoldDB" id="A0A2V5LDJ2"/>
<dbReference type="Proteomes" id="UP000247832">
    <property type="component" value="Unassembled WGS sequence"/>
</dbReference>
<feature type="transmembrane region" description="Helical" evidence="2">
    <location>
        <begin position="193"/>
        <end position="214"/>
    </location>
</feature>
<keyword evidence="2" id="KW-0472">Membrane</keyword>
<dbReference type="RefSeq" id="WP_110499225.1">
    <property type="nucleotide sequence ID" value="NZ_QJVD01000001.1"/>
</dbReference>
<gene>
    <name evidence="3" type="ORF">CVV68_01455</name>
</gene>
<feature type="coiled-coil region" evidence="1">
    <location>
        <begin position="96"/>
        <end position="166"/>
    </location>
</feature>
<evidence type="ECO:0000313" key="3">
    <source>
        <dbReference type="EMBL" id="PYI69801.1"/>
    </source>
</evidence>
<evidence type="ECO:0000256" key="2">
    <source>
        <dbReference type="SAM" id="Phobius"/>
    </source>
</evidence>
<keyword evidence="1" id="KW-0175">Coiled coil</keyword>
<evidence type="ECO:0000256" key="1">
    <source>
        <dbReference type="SAM" id="Coils"/>
    </source>
</evidence>
<accession>A0A2V5LDJ2</accession>